<dbReference type="PROSITE" id="PS00109">
    <property type="entry name" value="PROTEIN_KINASE_TYR"/>
    <property type="match status" value="1"/>
</dbReference>
<keyword evidence="2" id="KW-1185">Reference proteome</keyword>
<dbReference type="InterPro" id="IPR011009">
    <property type="entry name" value="Kinase-like_dom_sf"/>
</dbReference>
<organism evidence="2 3">
    <name type="scientific">Diaphorina citri</name>
    <name type="common">Asian citrus psyllid</name>
    <dbReference type="NCBI Taxonomy" id="121845"/>
    <lineage>
        <taxon>Eukaryota</taxon>
        <taxon>Metazoa</taxon>
        <taxon>Ecdysozoa</taxon>
        <taxon>Arthropoda</taxon>
        <taxon>Hexapoda</taxon>
        <taxon>Insecta</taxon>
        <taxon>Pterygota</taxon>
        <taxon>Neoptera</taxon>
        <taxon>Paraneoptera</taxon>
        <taxon>Hemiptera</taxon>
        <taxon>Sternorrhyncha</taxon>
        <taxon>Psylloidea</taxon>
        <taxon>Psyllidae</taxon>
        <taxon>Diaphorininae</taxon>
        <taxon>Diaphorina</taxon>
    </lineage>
</organism>
<dbReference type="AlphaFoldDB" id="A0A1S3DQG8"/>
<dbReference type="GO" id="GO:0005518">
    <property type="term" value="F:collagen binding"/>
    <property type="evidence" value="ECO:0007669"/>
    <property type="project" value="TreeGrafter"/>
</dbReference>
<dbReference type="GO" id="GO:0005886">
    <property type="term" value="C:plasma membrane"/>
    <property type="evidence" value="ECO:0007669"/>
    <property type="project" value="TreeGrafter"/>
</dbReference>
<evidence type="ECO:0000259" key="1">
    <source>
        <dbReference type="PROSITE" id="PS50011"/>
    </source>
</evidence>
<feature type="domain" description="Protein kinase" evidence="1">
    <location>
        <begin position="1"/>
        <end position="108"/>
    </location>
</feature>
<dbReference type="GO" id="GO:0038062">
    <property type="term" value="F:protein tyrosine kinase collagen receptor activity"/>
    <property type="evidence" value="ECO:0007669"/>
    <property type="project" value="TreeGrafter"/>
</dbReference>
<dbReference type="Gene3D" id="1.10.510.10">
    <property type="entry name" value="Transferase(Phosphotransferase) domain 1"/>
    <property type="match status" value="1"/>
</dbReference>
<name>A0A1S3DQG8_DIACI</name>
<gene>
    <name evidence="3" type="primary">LOC103522145</name>
</gene>
<dbReference type="KEGG" id="dci:103522145"/>
<dbReference type="InterPro" id="IPR000719">
    <property type="entry name" value="Prot_kinase_dom"/>
</dbReference>
<protein>
    <submittedName>
        <fullName evidence="3">High affinity nerve growth factor receptor-like</fullName>
    </submittedName>
</protein>
<dbReference type="GeneID" id="103522145"/>
<dbReference type="GO" id="GO:0051897">
    <property type="term" value="P:positive regulation of phosphatidylinositol 3-kinase/protein kinase B signal transduction"/>
    <property type="evidence" value="ECO:0007669"/>
    <property type="project" value="TreeGrafter"/>
</dbReference>
<accession>A0A1S3DQG8</accession>
<dbReference type="InterPro" id="IPR001245">
    <property type="entry name" value="Ser-Thr/Tyr_kinase_cat_dom"/>
</dbReference>
<dbReference type="PANTHER" id="PTHR24416:SF580">
    <property type="entry name" value="DISCOIDIN DOMAIN RECEPTOR, ISOFORM F"/>
    <property type="match status" value="1"/>
</dbReference>
<evidence type="ECO:0000313" key="3">
    <source>
        <dbReference type="RefSeq" id="XP_008485470.1"/>
    </source>
</evidence>
<dbReference type="Pfam" id="PF07714">
    <property type="entry name" value="PK_Tyr_Ser-Thr"/>
    <property type="match status" value="1"/>
</dbReference>
<dbReference type="SUPFAM" id="SSF56112">
    <property type="entry name" value="Protein kinase-like (PK-like)"/>
    <property type="match status" value="1"/>
</dbReference>
<reference evidence="3" key="1">
    <citation type="submission" date="2025-08" db="UniProtKB">
        <authorList>
            <consortium name="RefSeq"/>
        </authorList>
    </citation>
    <scope>IDENTIFICATION</scope>
</reference>
<dbReference type="InterPro" id="IPR050122">
    <property type="entry name" value="RTK"/>
</dbReference>
<dbReference type="PROSITE" id="PS50011">
    <property type="entry name" value="PROTEIN_KINASE_DOM"/>
    <property type="match status" value="1"/>
</dbReference>
<proteinExistence type="predicted"/>
<dbReference type="InterPro" id="IPR008266">
    <property type="entry name" value="Tyr_kinase_AS"/>
</dbReference>
<dbReference type="InterPro" id="IPR020635">
    <property type="entry name" value="Tyr_kinase_cat_dom"/>
</dbReference>
<dbReference type="OMA" id="RYTCQSK"/>
<evidence type="ECO:0000313" key="2">
    <source>
        <dbReference type="Proteomes" id="UP000079169"/>
    </source>
</evidence>
<sequence length="108" mass="12108">MYIASQVASAMKYLESKNVVHKDLAARNCLINEDYIVKVGDIAMCNPVYSKDYNEIGSRPPAPIRWLPWESILLDRYTCQSKCVVVCRHPVGKSSSLCRGQAVSTLDQ</sequence>
<dbReference type="PaxDb" id="121845-A0A1S3DQG8"/>
<dbReference type="GO" id="GO:0005524">
    <property type="term" value="F:ATP binding"/>
    <property type="evidence" value="ECO:0007669"/>
    <property type="project" value="InterPro"/>
</dbReference>
<dbReference type="Proteomes" id="UP000079169">
    <property type="component" value="Unplaced"/>
</dbReference>
<dbReference type="SMART" id="SM00219">
    <property type="entry name" value="TyrKc"/>
    <property type="match status" value="1"/>
</dbReference>
<dbReference type="GO" id="GO:0043235">
    <property type="term" value="C:receptor complex"/>
    <property type="evidence" value="ECO:0007669"/>
    <property type="project" value="TreeGrafter"/>
</dbReference>
<dbReference type="GO" id="GO:0010976">
    <property type="term" value="P:positive regulation of neuron projection development"/>
    <property type="evidence" value="ECO:0007669"/>
    <property type="project" value="TreeGrafter"/>
</dbReference>
<dbReference type="RefSeq" id="XP_008485470.1">
    <property type="nucleotide sequence ID" value="XM_008487248.2"/>
</dbReference>
<dbReference type="PANTHER" id="PTHR24416">
    <property type="entry name" value="TYROSINE-PROTEIN KINASE RECEPTOR"/>
    <property type="match status" value="1"/>
</dbReference>